<dbReference type="OrthoDB" id="6159398at2759"/>
<evidence type="ECO:0000259" key="1">
    <source>
        <dbReference type="PROSITE" id="PS50835"/>
    </source>
</evidence>
<gene>
    <name evidence="2" type="ORF">PXEA_LOCUS17047</name>
</gene>
<sequence>MTDIQPIQVGWMMNDRELTQSERIEMSFMQDTGVARLVIREPSQPDSGEYTCVATGEVIEPHTRRRVSKTIMSSSSIVIEATPAYKAGLIFVRPVEVNLKKANEEQIVE</sequence>
<organism evidence="2 3">
    <name type="scientific">Protopolystoma xenopodis</name>
    <dbReference type="NCBI Taxonomy" id="117903"/>
    <lineage>
        <taxon>Eukaryota</taxon>
        <taxon>Metazoa</taxon>
        <taxon>Spiralia</taxon>
        <taxon>Lophotrochozoa</taxon>
        <taxon>Platyhelminthes</taxon>
        <taxon>Monogenea</taxon>
        <taxon>Polyopisthocotylea</taxon>
        <taxon>Polystomatidea</taxon>
        <taxon>Polystomatidae</taxon>
        <taxon>Protopolystoma</taxon>
    </lineage>
</organism>
<feature type="domain" description="Ig-like" evidence="1">
    <location>
        <begin position="1"/>
        <end position="68"/>
    </location>
</feature>
<dbReference type="Proteomes" id="UP000784294">
    <property type="component" value="Unassembled WGS sequence"/>
</dbReference>
<evidence type="ECO:0000313" key="3">
    <source>
        <dbReference type="Proteomes" id="UP000784294"/>
    </source>
</evidence>
<comment type="caution">
    <text evidence="2">The sequence shown here is derived from an EMBL/GenBank/DDBJ whole genome shotgun (WGS) entry which is preliminary data.</text>
</comment>
<dbReference type="InterPro" id="IPR013098">
    <property type="entry name" value="Ig_I-set"/>
</dbReference>
<dbReference type="PROSITE" id="PS50835">
    <property type="entry name" value="IG_LIKE"/>
    <property type="match status" value="1"/>
</dbReference>
<dbReference type="Pfam" id="PF07679">
    <property type="entry name" value="I-set"/>
    <property type="match status" value="1"/>
</dbReference>
<evidence type="ECO:0000313" key="2">
    <source>
        <dbReference type="EMBL" id="VEL23607.1"/>
    </source>
</evidence>
<dbReference type="InterPro" id="IPR007110">
    <property type="entry name" value="Ig-like_dom"/>
</dbReference>
<proteinExistence type="predicted"/>
<dbReference type="EMBL" id="CAAALY010062835">
    <property type="protein sequence ID" value="VEL23607.1"/>
    <property type="molecule type" value="Genomic_DNA"/>
</dbReference>
<dbReference type="InterPro" id="IPR013783">
    <property type="entry name" value="Ig-like_fold"/>
</dbReference>
<reference evidence="2" key="1">
    <citation type="submission" date="2018-11" db="EMBL/GenBank/DDBJ databases">
        <authorList>
            <consortium name="Pathogen Informatics"/>
        </authorList>
    </citation>
    <scope>NUCLEOTIDE SEQUENCE</scope>
</reference>
<dbReference type="Gene3D" id="2.60.40.10">
    <property type="entry name" value="Immunoglobulins"/>
    <property type="match status" value="1"/>
</dbReference>
<dbReference type="CDD" id="cd00096">
    <property type="entry name" value="Ig"/>
    <property type="match status" value="1"/>
</dbReference>
<accession>A0A3S5BXU8</accession>
<keyword evidence="3" id="KW-1185">Reference proteome</keyword>
<dbReference type="AlphaFoldDB" id="A0A3S5BXU8"/>
<protein>
    <recommendedName>
        <fullName evidence="1">Ig-like domain-containing protein</fullName>
    </recommendedName>
</protein>
<dbReference type="InterPro" id="IPR036179">
    <property type="entry name" value="Ig-like_dom_sf"/>
</dbReference>
<name>A0A3S5BXU8_9PLAT</name>
<dbReference type="SUPFAM" id="SSF48726">
    <property type="entry name" value="Immunoglobulin"/>
    <property type="match status" value="1"/>
</dbReference>